<name>A0A5B7D9W8_PORTR</name>
<reference evidence="1 2" key="1">
    <citation type="submission" date="2019-05" db="EMBL/GenBank/DDBJ databases">
        <title>Another draft genome of Portunus trituberculatus and its Hox gene families provides insights of decapod evolution.</title>
        <authorList>
            <person name="Jeong J.-H."/>
            <person name="Song I."/>
            <person name="Kim S."/>
            <person name="Choi T."/>
            <person name="Kim D."/>
            <person name="Ryu S."/>
            <person name="Kim W."/>
        </authorList>
    </citation>
    <scope>NUCLEOTIDE SEQUENCE [LARGE SCALE GENOMIC DNA]</scope>
    <source>
        <tissue evidence="1">Muscle</tissue>
    </source>
</reference>
<gene>
    <name evidence="1" type="ORF">E2C01_010817</name>
</gene>
<evidence type="ECO:0000313" key="1">
    <source>
        <dbReference type="EMBL" id="MPC17946.1"/>
    </source>
</evidence>
<protein>
    <submittedName>
        <fullName evidence="1">Uncharacterized protein</fullName>
    </submittedName>
</protein>
<keyword evidence="2" id="KW-1185">Reference proteome</keyword>
<proteinExistence type="predicted"/>
<dbReference type="EMBL" id="VSRR010000634">
    <property type="protein sequence ID" value="MPC17946.1"/>
    <property type="molecule type" value="Genomic_DNA"/>
</dbReference>
<accession>A0A5B7D9W8</accession>
<sequence length="61" mass="6705">MDVVVMEMVIRVTCSVVVLTCQECTAMFVRKAGAGKAGELWELRGQRACAPNRSDHPRHGC</sequence>
<dbReference type="Proteomes" id="UP000324222">
    <property type="component" value="Unassembled WGS sequence"/>
</dbReference>
<dbReference type="AlphaFoldDB" id="A0A5B7D9W8"/>
<organism evidence="1 2">
    <name type="scientific">Portunus trituberculatus</name>
    <name type="common">Swimming crab</name>
    <name type="synonym">Neptunus trituberculatus</name>
    <dbReference type="NCBI Taxonomy" id="210409"/>
    <lineage>
        <taxon>Eukaryota</taxon>
        <taxon>Metazoa</taxon>
        <taxon>Ecdysozoa</taxon>
        <taxon>Arthropoda</taxon>
        <taxon>Crustacea</taxon>
        <taxon>Multicrustacea</taxon>
        <taxon>Malacostraca</taxon>
        <taxon>Eumalacostraca</taxon>
        <taxon>Eucarida</taxon>
        <taxon>Decapoda</taxon>
        <taxon>Pleocyemata</taxon>
        <taxon>Brachyura</taxon>
        <taxon>Eubrachyura</taxon>
        <taxon>Portunoidea</taxon>
        <taxon>Portunidae</taxon>
        <taxon>Portuninae</taxon>
        <taxon>Portunus</taxon>
    </lineage>
</organism>
<evidence type="ECO:0000313" key="2">
    <source>
        <dbReference type="Proteomes" id="UP000324222"/>
    </source>
</evidence>
<comment type="caution">
    <text evidence="1">The sequence shown here is derived from an EMBL/GenBank/DDBJ whole genome shotgun (WGS) entry which is preliminary data.</text>
</comment>